<feature type="region of interest" description="Disordered" evidence="7">
    <location>
        <begin position="1"/>
        <end position="20"/>
    </location>
</feature>
<dbReference type="VEuPathDB" id="HostDB:ENSG00000174428"/>
<dbReference type="AlphaFoldDB" id="A0A494C1N8"/>
<dbReference type="PROSITE" id="PS51253">
    <property type="entry name" value="HTH_CENPB"/>
    <property type="match status" value="1"/>
</dbReference>
<dbReference type="OrthoDB" id="10061052at2759"/>
<dbReference type="FunFam" id="3.90.1460.10:FF:000003">
    <property type="entry name" value="general transcription factor II-I isoform X1"/>
    <property type="match status" value="1"/>
</dbReference>
<feature type="compositionally biased region" description="Basic and acidic residues" evidence="7">
    <location>
        <begin position="1"/>
        <end position="16"/>
    </location>
</feature>
<evidence type="ECO:0000313" key="10">
    <source>
        <dbReference type="Proteomes" id="UP000005640"/>
    </source>
</evidence>
<protein>
    <submittedName>
        <fullName evidence="9">GTF2I repeat domain containing 2B</fullName>
    </submittedName>
</protein>
<dbReference type="InterPro" id="IPR012337">
    <property type="entry name" value="RNaseH-like_sf"/>
</dbReference>
<dbReference type="Proteomes" id="UP000005640">
    <property type="component" value="Chromosome 7"/>
</dbReference>
<proteinExistence type="evidence at protein level"/>
<dbReference type="Ensembl" id="ENST00000651028.1">
    <property type="protein sequence ID" value="ENSP00000499147.1"/>
    <property type="gene ID" value="ENSG00000174428.19"/>
</dbReference>
<evidence type="ECO:0000256" key="6">
    <source>
        <dbReference type="ARBA" id="ARBA00023242"/>
    </source>
</evidence>
<dbReference type="InterPro" id="IPR007889">
    <property type="entry name" value="HTH_Psq"/>
</dbReference>
<dbReference type="PANTHER" id="PTHR47831:SF1">
    <property type="entry name" value="GENERAL TRANSCRIPTION FACTOR II-I REPEAT DOMAIN-CONTAINING PROTEIN 2A-RELATED"/>
    <property type="match status" value="1"/>
</dbReference>
<evidence type="ECO:0000256" key="2">
    <source>
        <dbReference type="ARBA" id="ARBA00022737"/>
    </source>
</evidence>
<dbReference type="ChiTaRS" id="GTF2IRD2B">
    <property type="organism name" value="human"/>
</dbReference>
<dbReference type="SMART" id="SM00674">
    <property type="entry name" value="CENPB"/>
    <property type="match status" value="1"/>
</dbReference>
<dbReference type="GeneTree" id="ENSGT00940000162266"/>
<dbReference type="Pfam" id="PF04218">
    <property type="entry name" value="CENP-B_N"/>
    <property type="match status" value="1"/>
</dbReference>
<keyword evidence="4" id="KW-0238">DNA-binding</keyword>
<dbReference type="FunFam" id="3.90.1460.10:FF:000002">
    <property type="entry name" value="General transcription factor II-I isoform 1"/>
    <property type="match status" value="1"/>
</dbReference>
<dbReference type="Pfam" id="PF02946">
    <property type="entry name" value="GTF2I"/>
    <property type="match status" value="2"/>
</dbReference>
<keyword evidence="11 12" id="KW-1267">Proteomics identification</keyword>
<dbReference type="SUPFAM" id="SSF117773">
    <property type="entry name" value="GTF2I-like repeat"/>
    <property type="match status" value="2"/>
</dbReference>
<reference evidence="9" key="5">
    <citation type="submission" date="2025-09" db="UniProtKB">
        <authorList>
            <consortium name="Ensembl"/>
        </authorList>
    </citation>
    <scope>IDENTIFICATION</scope>
</reference>
<keyword evidence="3" id="KW-0805">Transcription regulation</keyword>
<dbReference type="Pfam" id="PF18658">
    <property type="entry name" value="zf-C2H2_12"/>
    <property type="match status" value="1"/>
</dbReference>
<dbReference type="MassIVE" id="A0A494C1N8"/>
<dbReference type="Gene3D" id="1.10.10.60">
    <property type="entry name" value="Homeodomain-like"/>
    <property type="match status" value="1"/>
</dbReference>
<gene>
    <name evidence="9" type="primary">GTF2IRD2B</name>
</gene>
<dbReference type="PROSITE" id="PS51139">
    <property type="entry name" value="GTF2I"/>
    <property type="match status" value="2"/>
</dbReference>
<organism evidence="9 10">
    <name type="scientific">Homo sapiens</name>
    <name type="common">Human</name>
    <dbReference type="NCBI Taxonomy" id="9606"/>
    <lineage>
        <taxon>Eukaryota</taxon>
        <taxon>Metazoa</taxon>
        <taxon>Chordata</taxon>
        <taxon>Craniata</taxon>
        <taxon>Vertebrata</taxon>
        <taxon>Euteleostomi</taxon>
        <taxon>Mammalia</taxon>
        <taxon>Eutheria</taxon>
        <taxon>Euarchontoglires</taxon>
        <taxon>Primates</taxon>
        <taxon>Haplorrhini</taxon>
        <taxon>Catarrhini</taxon>
        <taxon>Hominidae</taxon>
        <taxon>Homo</taxon>
    </lineage>
</organism>
<dbReference type="InterPro" id="IPR042224">
    <property type="entry name" value="GTF2IRD2"/>
</dbReference>
<evidence type="ECO:0000256" key="4">
    <source>
        <dbReference type="ARBA" id="ARBA00023125"/>
    </source>
</evidence>
<dbReference type="Pfam" id="PF03221">
    <property type="entry name" value="HTH_Tnp_Tc5"/>
    <property type="match status" value="1"/>
</dbReference>
<dbReference type="Ensembl" id="ENST00000651028.1">
    <property type="protein sequence ID" value="ENSP00000499147.1"/>
    <property type="gene ID" value="ENSG00000174428.20"/>
</dbReference>
<dbReference type="Bgee" id="ENSG00000174428">
    <property type="expression patterns" value="Expressed in hindlimb stylopod muscle and 97 other cell types or tissues"/>
</dbReference>
<dbReference type="GO" id="GO:0003677">
    <property type="term" value="F:DNA binding"/>
    <property type="evidence" value="ECO:0007669"/>
    <property type="project" value="UniProtKB-KW"/>
</dbReference>
<name>A0A494C1N8_HUMAN</name>
<reference evidence="9" key="4">
    <citation type="submission" date="2025-08" db="UniProtKB">
        <authorList>
            <consortium name="Ensembl"/>
        </authorList>
    </citation>
    <scope>IDENTIFICATION</scope>
</reference>
<comment type="subcellular location">
    <subcellularLocation>
        <location evidence="1">Nucleus</location>
    </subcellularLocation>
</comment>
<reference evidence="9 10" key="1">
    <citation type="journal article" date="2001" name="Nature">
        <title>Initial sequencing and analysis of the human genome.</title>
        <authorList>
            <consortium name="International Human Genome Sequencing Consortium"/>
            <person name="Lander E.S."/>
            <person name="Linton L.M."/>
            <person name="Birren B."/>
            <person name="Nusbaum C."/>
            <person name="Zody M.C."/>
            <person name="Baldwin J."/>
            <person name="Devon K."/>
            <person name="Dewar K."/>
            <person name="Doyle M."/>
            <person name="FitzHugh W."/>
            <person name="Funke R."/>
            <person name="Gage D."/>
            <person name="Harris K."/>
            <person name="Heaford A."/>
            <person name="Howland J."/>
            <person name="Kann L."/>
            <person name="Lehoczky J."/>
            <person name="LeVine R."/>
            <person name="McEwan P."/>
            <person name="McKernan K."/>
            <person name="Meldrim J."/>
            <person name="Mesirov J.P."/>
            <person name="Miranda C."/>
            <person name="Morris W."/>
            <person name="Naylor J."/>
            <person name="Raymond C."/>
            <person name="Rosetti M."/>
            <person name="Santos R."/>
            <person name="Sheridan A."/>
            <person name="Sougnez C."/>
            <person name="Stange-Thomann N."/>
            <person name="Stojanovic N."/>
            <person name="Subramanian A."/>
            <person name="Wyman D."/>
            <person name="Rogers J."/>
            <person name="Sulston J."/>
            <person name="Ainscough R."/>
            <person name="Beck S."/>
            <person name="Bentley D."/>
            <person name="Burton J."/>
            <person name="Clee C."/>
            <person name="Carter N."/>
            <person name="Coulson A."/>
            <person name="Deadman R."/>
            <person name="Deloukas P."/>
            <person name="Dunham A."/>
            <person name="Dunham I."/>
            <person name="Durbin R."/>
            <person name="French L."/>
            <person name="Grafham D."/>
            <person name="Gregory S."/>
            <person name="Hubbard T."/>
            <person name="Humphray S."/>
            <person name="Hunt A."/>
            <person name="Jones M."/>
            <person name="Lloyd C."/>
            <person name="McMurray A."/>
            <person name="Matthews L."/>
            <person name="Mercer S."/>
            <person name="Milne S."/>
            <person name="Mullikin J.C."/>
            <person name="Mungall A."/>
            <person name="Plumb R."/>
            <person name="Ross M."/>
            <person name="Shownkeen R."/>
            <person name="Sims S."/>
            <person name="Waterston R.H."/>
            <person name="Wilson R.K."/>
            <person name="Hillier L.W."/>
            <person name="McPherson J.D."/>
            <person name="Marra M.A."/>
            <person name="Mardis E.R."/>
            <person name="Fulton L.A."/>
            <person name="Chinwalla A.T."/>
            <person name="Pepin K.H."/>
            <person name="Gish W.R."/>
            <person name="Chissoe S.L."/>
            <person name="Wendl M.C."/>
            <person name="Delehaunty K.D."/>
            <person name="Miner T.L."/>
            <person name="Delehaunty A."/>
            <person name="Kramer J.B."/>
            <person name="Cook L.L."/>
            <person name="Fulton R.S."/>
            <person name="Johnson D.L."/>
            <person name="Minx P.J."/>
            <person name="Clifton S.W."/>
            <person name="Hawkins T."/>
            <person name="Branscomb E."/>
            <person name="Predki P."/>
            <person name="Richardson P."/>
            <person name="Wenning S."/>
            <person name="Slezak T."/>
            <person name="Doggett N."/>
            <person name="Cheng J.F."/>
            <person name="Olsen A."/>
            <person name="Lucas S."/>
            <person name="Elkin C."/>
            <person name="Uberbacher E."/>
            <person name="Frazier M."/>
            <person name="Gibbs R.A."/>
            <person name="Muzny D.M."/>
            <person name="Scherer S.E."/>
            <person name="Bouck J.B."/>
            <person name="Sodergren E.J."/>
            <person name="Worley K.C."/>
            <person name="Rives C.M."/>
            <person name="Gorrell J.H."/>
            <person name="Metzker M.L."/>
            <person name="Naylor S.L."/>
            <person name="Kucherlapati R.S."/>
            <person name="Nelson D.L."/>
            <person name="Weinstock G.M."/>
            <person name="Sakaki Y."/>
            <person name="Fujiyama A."/>
            <person name="Hattori M."/>
            <person name="Yada T."/>
            <person name="Toyoda A."/>
            <person name="Itoh T."/>
            <person name="Kawagoe C."/>
            <person name="Watanabe H."/>
            <person name="Totoki Y."/>
            <person name="Taylor T."/>
            <person name="Weissenbach J."/>
            <person name="Heilig R."/>
            <person name="Saurin W."/>
            <person name="Artiguenave F."/>
            <person name="Brottier P."/>
            <person name="Bruls T."/>
            <person name="Pelletier E."/>
            <person name="Robert C."/>
            <person name="Wincker P."/>
            <person name="Smith D.R."/>
            <person name="Doucette-Stamm L."/>
            <person name="Rubenfield M."/>
            <person name="Weinstock K."/>
            <person name="Lee H.M."/>
            <person name="Dubois J."/>
            <person name="Rosenthal A."/>
            <person name="Platzer M."/>
            <person name="Nyakatura G."/>
            <person name="Taudien S."/>
            <person name="Rump A."/>
            <person name="Yang H."/>
            <person name="Yu J."/>
            <person name="Wang J."/>
            <person name="Huang G."/>
            <person name="Gu J."/>
            <person name="Hood L."/>
            <person name="Rowen L."/>
            <person name="Madan A."/>
            <person name="Qin S."/>
            <person name="Davis R.W."/>
            <person name="Federspiel N.A."/>
            <person name="Abola A.P."/>
            <person name="Proctor M.J."/>
            <person name="Myers R.M."/>
            <person name="Schmutz J."/>
            <person name="Dickson M."/>
            <person name="Grimwood J."/>
            <person name="Cox D.R."/>
            <person name="Olson M.V."/>
            <person name="Kaul R."/>
            <person name="Raymond C."/>
            <person name="Shimizu N."/>
            <person name="Kawasaki K."/>
            <person name="Minoshima S."/>
            <person name="Evans G.A."/>
            <person name="Athanasiou M."/>
            <person name="Schultz R."/>
            <person name="Roe B.A."/>
            <person name="Chen F."/>
            <person name="Pan H."/>
            <person name="Ramser J."/>
            <person name="Lehrach H."/>
            <person name="Reinhardt R."/>
            <person name="McCombie W.R."/>
            <person name="de la Bastide M."/>
            <person name="Dedhia N."/>
            <person name="Blocker H."/>
            <person name="Hornischer K."/>
            <person name="Nordsiek G."/>
            <person name="Agarwala R."/>
            <person name="Aravind L."/>
            <person name="Bailey J.A."/>
            <person name="Bateman A."/>
            <person name="Batzoglou S."/>
            <person name="Birney E."/>
            <person name="Bork P."/>
            <person name="Brown D.G."/>
            <person name="Burge C.B."/>
            <person name="Cerutti L."/>
            <person name="Chen H.C."/>
            <person name="Church D."/>
            <person name="Clamp M."/>
            <person name="Copley R.R."/>
            <person name="Doerks T."/>
            <person name="Eddy S.R."/>
            <person name="Eichler E.E."/>
            <person name="Furey T.S."/>
            <person name="Galagan J."/>
            <person name="Gilbert J.G."/>
            <person name="Harmon C."/>
            <person name="Hayashizaki Y."/>
            <person name="Haussler D."/>
            <person name="Hermjakob H."/>
            <person name="Hokamp K."/>
            <person name="Jang W."/>
            <person name="Johnson L.S."/>
            <person name="Jones T.A."/>
            <person name="Kasif S."/>
            <person name="Kaspryzk A."/>
            <person name="Kennedy S."/>
            <person name="Kent W.J."/>
            <person name="Kitts P."/>
            <person name="Koonin E.V."/>
            <person name="Korf I."/>
            <person name="Kulp D."/>
            <person name="Lancet D."/>
            <person name="Lowe T.M."/>
            <person name="McLysaght A."/>
            <person name="Mikkelsen T."/>
            <person name="Moran J.V."/>
            <person name="Mulder N."/>
            <person name="Pollara V.J."/>
            <person name="Ponting C.P."/>
            <person name="Schuler G."/>
            <person name="Schultz J."/>
            <person name="Slater G."/>
            <person name="Smit A.F."/>
            <person name="Stupka E."/>
            <person name="Szustakowski J."/>
            <person name="Thierry-Mieg D."/>
            <person name="Thierry-Mieg J."/>
            <person name="Wagner L."/>
            <person name="Wallis J."/>
            <person name="Wheeler R."/>
            <person name="Williams A."/>
            <person name="Wolf Y.I."/>
            <person name="Wolfe K.H."/>
            <person name="Yang S.P."/>
            <person name="Yeh R.F."/>
            <person name="Collins F."/>
            <person name="Guyer M.S."/>
            <person name="Peterson J."/>
            <person name="Felsenfeld A."/>
            <person name="Wetterstrand K.A."/>
            <person name="Patrinos A."/>
            <person name="Morgan M.J."/>
            <person name="de Jong P."/>
            <person name="Catanese J.J."/>
            <person name="Osoegawa K."/>
            <person name="Shizuya H."/>
            <person name="Choi S."/>
            <person name="Chen Y.J."/>
        </authorList>
    </citation>
    <scope>NUCLEOTIDE SEQUENCE [LARGE SCALE GENOMIC DNA]</scope>
</reference>
<evidence type="ECO:0000313" key="9">
    <source>
        <dbReference type="Ensembl" id="ENSP00000499147.1"/>
    </source>
</evidence>
<evidence type="ECO:0007829" key="12">
    <source>
        <dbReference type="ProteomicsDB" id="A0A494C1N8"/>
    </source>
</evidence>
<dbReference type="PANTHER" id="PTHR47831">
    <property type="entry name" value="GENERAL TRANSCRIPTION FACTOR II-I REPEAT DOMAIN-CONTAINING PROTEIN 2"/>
    <property type="match status" value="1"/>
</dbReference>
<dbReference type="Antibodypedia" id="67942">
    <property type="antibodies" value="63 antibodies from 14 providers"/>
</dbReference>
<evidence type="ECO:0000256" key="7">
    <source>
        <dbReference type="SAM" id="MobiDB-lite"/>
    </source>
</evidence>
<dbReference type="InterPro" id="IPR036647">
    <property type="entry name" value="GTF2I-like_rpt_sf"/>
</dbReference>
<evidence type="ECO:0007829" key="11">
    <source>
        <dbReference type="PeptideAtlas" id="A0A494C1N8"/>
    </source>
</evidence>
<keyword evidence="6" id="KW-0539">Nucleus</keyword>
<evidence type="ECO:0000256" key="1">
    <source>
        <dbReference type="ARBA" id="ARBA00004123"/>
    </source>
</evidence>
<evidence type="ECO:0000259" key="8">
    <source>
        <dbReference type="PROSITE" id="PS51253"/>
    </source>
</evidence>
<feature type="domain" description="HTH CENPB-type" evidence="8">
    <location>
        <begin position="79"/>
        <end position="157"/>
    </location>
</feature>
<dbReference type="SUPFAM" id="SSF46689">
    <property type="entry name" value="Homeodomain-like"/>
    <property type="match status" value="2"/>
</dbReference>
<dbReference type="InterPro" id="IPR006600">
    <property type="entry name" value="HTH_CenpB_DNA-bd_dom"/>
</dbReference>
<keyword evidence="2" id="KW-0677">Repeat</keyword>
<sequence length="1116" mass="126546">MAPKHKSSDAGNLDRPKRSRKVLPLSEKVKVLDLIRKDKKSYAEVAKIYGKNESSIREIVKKEKEIRASFAVSPPTAKVTATVRDKCLVKMEQALHLWVEEMNRKRVPIDSNMLRQKALSLYQDFCKGCSETDTKPFTASKGWLHRFRHRFSHHYKKKKKGIMAQVAVSTLPVEEESSSETRMVVTFLVSALESMCKELAKSKAEVACIAVYETDVFVVGTERGCAFVNARTDFQKDFAKYCVAEGLCEVKPPCPVNGMQVHSGETEILRKAVEDYFCFCYGKALGTTVMVPVPYEKMLRDQSAVVVQGLPEGVAFQHPENYDLATLKWILENKAGISFIINRPFLGPESQLGGPGMVTDAERSIVSPSESCGPINVKTEPMEDSGISLKAEAVSVKKESEDPNYYQYNMQGSHPSSTSNEVIEMELPMEDSTPLVPSEEPNEDPEAEVKIEGNTNSSSVTNSAAGVEDLNIVQVTVPDNEKERLSSIEKIKQLREQVNDLFSRKFGEAIGVDFPVKVPYRKITFNPGCVVIDGMPPGVVFKAPGYLEISSMRRILEAAEFIKFTVIRPLPGLELSNGEYSTVGKRKIDQEGRVFQEKWERAYFFVEVQNIPTCLICKQSMSVSKEYNLRRHYQTNHSKHYDQYTERMRDEKLHELKKGLRKYLLGSSDTECPEQKQVFANPSPTQKSPVQPVEDLAGNLWEKLREKIRSFVAYSIAIDEITDINNTTQLAIFIRGVDENFDVSEELLDTVPMTGTKSGNEIFLRVEKSLKKFCINWSRLVSVASTGTPAMVDANNGLVTKLKSRVATFCKGAELKSICCIIHPESLCAQKLKMDHVMDVVVKSVNWICSRGLNHSEFTTLLYELDSQYGSLLYYTEIKWLSRGLVLKRFFESLEEIDSFMSSRGKPLPQLSSIDWIRDLAFLVDMTMHLNALNISLQGHSQIVTQMYDLIRAFLAKLCLWETHLTRNNLAHFPTLKLVSRNESDGLNYIPKIAELKTEFQKRLSDFKLYESELTLFSSPFSTKIDSVHEELQMEVIDLQCNTVLKTKYDKVGIPEFYKYLWGSYPKYKHHCAKILSMFGSTYICEQLFSIMKLSKTKYCSQLKDSQWDSVLHIAT</sequence>
<evidence type="ECO:0000256" key="5">
    <source>
        <dbReference type="ARBA" id="ARBA00023163"/>
    </source>
</evidence>
<dbReference type="InterPro" id="IPR040647">
    <property type="entry name" value="SPIN-DOC_Znf-C2H2"/>
</dbReference>
<dbReference type="InterPro" id="IPR004212">
    <property type="entry name" value="GTF2I"/>
</dbReference>
<dbReference type="SUPFAM" id="SSF53098">
    <property type="entry name" value="Ribonuclease H-like"/>
    <property type="match status" value="1"/>
</dbReference>
<accession>A0A494C1N8</accession>
<dbReference type="GO" id="GO:0005634">
    <property type="term" value="C:nucleus"/>
    <property type="evidence" value="ECO:0007669"/>
    <property type="project" value="UniProtKB-SubCell"/>
</dbReference>
<dbReference type="SMR" id="A0A494C1N8"/>
<reference evidence="9 10" key="2">
    <citation type="journal article" date="2003" name="Nature">
        <title>The DNA sequence of human chromosome 7.</title>
        <authorList>
            <person name="Hillier L.W."/>
            <person name="Fulton R.S."/>
            <person name="Fulton L.A."/>
            <person name="Graves T.A."/>
            <person name="Pepin K.H."/>
            <person name="Wagner-McPherson C."/>
            <person name="Layman D."/>
            <person name="Maas J."/>
            <person name="Jaeger S."/>
            <person name="Walker R."/>
            <person name="Wylie K."/>
            <person name="Sekhon M."/>
            <person name="Becker M.C."/>
            <person name="O'Laughlin M.D."/>
            <person name="Schaller M.E."/>
            <person name="Fewell G.A."/>
            <person name="Delehaunty K.D."/>
            <person name="Miner T.L."/>
            <person name="Nash W.E."/>
            <person name="Cordes M."/>
            <person name="Du H."/>
            <person name="Sun H."/>
            <person name="Edwards J."/>
            <person name="Bradshaw-Cordum H."/>
            <person name="Ali J."/>
            <person name="Andrews S."/>
            <person name="Isak A."/>
            <person name="Vanbrunt A."/>
            <person name="Nguyen C."/>
            <person name="Du F."/>
            <person name="Lamar B."/>
            <person name="Courtney L."/>
            <person name="Kalicki J."/>
            <person name="Ozersky P."/>
            <person name="Bielicki L."/>
            <person name="Scott K."/>
            <person name="Holmes A."/>
            <person name="Harkins R."/>
            <person name="Harris A."/>
            <person name="Strong C.M."/>
            <person name="Hou S."/>
            <person name="Tomlinson C."/>
            <person name="Dauphin-Kohlberg S."/>
            <person name="Kozlowicz-Reilly A."/>
            <person name="Leonard S."/>
            <person name="Rohlfing T."/>
            <person name="Rock S.M."/>
            <person name="Tin-Wollam A.M."/>
            <person name="Abbott A."/>
            <person name="Minx P."/>
            <person name="Maupin R."/>
            <person name="Strowmatt C."/>
            <person name="Latreille P."/>
            <person name="Miller N."/>
            <person name="Johnson D."/>
            <person name="Murray J."/>
            <person name="Woessner J.P."/>
            <person name="Wendl M.C."/>
            <person name="Yang S.P."/>
            <person name="Schultz B.R."/>
            <person name="Wallis J.W."/>
            <person name="Spieth J."/>
            <person name="Bieri T.A."/>
            <person name="Nelson J.O."/>
            <person name="Berkowicz N."/>
            <person name="Wohldmann P.E."/>
            <person name="Cook L.L."/>
            <person name="Hickenbotham M.T."/>
            <person name="Eldred J."/>
            <person name="Williams D."/>
            <person name="Bedell J.A."/>
            <person name="Mardis E.R."/>
            <person name="Clifton S.W."/>
            <person name="Chissoe S.L."/>
            <person name="Marra M.A."/>
            <person name="Raymond C."/>
            <person name="Haugen E."/>
            <person name="Gillett W."/>
            <person name="Zhou Y."/>
            <person name="James R."/>
            <person name="Phelps K."/>
            <person name="Iadanoto S."/>
            <person name="Bubb K."/>
            <person name="Simms E."/>
            <person name="Levy R."/>
            <person name="Clendenning J."/>
            <person name="Kaul R."/>
            <person name="Kent W.J."/>
            <person name="Furey T.S."/>
            <person name="Baertsch R.A."/>
            <person name="Brent M.R."/>
            <person name="Keibler E."/>
            <person name="Flicek P."/>
            <person name="Bork P."/>
            <person name="Suyama M."/>
            <person name="Bailey J.A."/>
            <person name="Portnoy M.E."/>
            <person name="Torrents D."/>
            <person name="Chinwalla A.T."/>
            <person name="Gish W.R."/>
            <person name="Eddy S.R."/>
            <person name="McPherson J.D."/>
            <person name="Olson M.V."/>
            <person name="Eichler E.E."/>
            <person name="Green E.D."/>
            <person name="Waterston R.H."/>
            <person name="Wilson R.K."/>
        </authorList>
    </citation>
    <scope>NUCLEOTIDE SEQUENCE [LARGE SCALE GENOMIC DNA]</scope>
</reference>
<evidence type="ECO:0000256" key="3">
    <source>
        <dbReference type="ARBA" id="ARBA00023015"/>
    </source>
</evidence>
<dbReference type="InterPro" id="IPR009057">
    <property type="entry name" value="Homeodomain-like_sf"/>
</dbReference>
<reference evidence="9 10" key="3">
    <citation type="journal article" date="2004" name="Nature">
        <title>Finishing the euchromatic sequence of the human genome.</title>
        <authorList>
            <consortium name="International Human Genome Sequencing Consortium"/>
        </authorList>
    </citation>
    <scope>NUCLEOTIDE SEQUENCE [LARGE SCALE GENOMIC DNA]</scope>
</reference>
<dbReference type="ExpressionAtlas" id="A0A494C1N8">
    <property type="expression patterns" value="baseline and differential"/>
</dbReference>
<dbReference type="HGNC" id="HGNC:33125">
    <property type="gene designation" value="GTF2IRD2B"/>
</dbReference>
<dbReference type="EMBL" id="AC245150">
    <property type="status" value="NOT_ANNOTATED_CDS"/>
    <property type="molecule type" value="Genomic_DNA"/>
</dbReference>
<dbReference type="Gene3D" id="3.90.1460.10">
    <property type="entry name" value="GTF2I-like"/>
    <property type="match status" value="2"/>
</dbReference>
<keyword evidence="5" id="KW-0804">Transcription</keyword>
<keyword evidence="10" id="KW-1185">Reference proteome</keyword>